<dbReference type="InterPro" id="IPR016024">
    <property type="entry name" value="ARM-type_fold"/>
</dbReference>
<accession>A0A239LBT3</accession>
<keyword evidence="2" id="KW-1185">Reference proteome</keyword>
<evidence type="ECO:0000313" key="1">
    <source>
        <dbReference type="EMBL" id="SNT27931.1"/>
    </source>
</evidence>
<reference evidence="1 2" key="1">
    <citation type="submission" date="2017-06" db="EMBL/GenBank/DDBJ databases">
        <authorList>
            <person name="Kim H.J."/>
            <person name="Triplett B.A."/>
        </authorList>
    </citation>
    <scope>NUCLEOTIDE SEQUENCE [LARGE SCALE GENOMIC DNA]</scope>
    <source>
        <strain evidence="1 2">SCA</strain>
    </source>
</reference>
<dbReference type="RefSeq" id="WP_207652651.1">
    <property type="nucleotide sequence ID" value="NZ_FZOJ01000072.1"/>
</dbReference>
<name>A0A239LBT3_9FIRM</name>
<dbReference type="Proteomes" id="UP000198304">
    <property type="component" value="Unassembled WGS sequence"/>
</dbReference>
<evidence type="ECO:0000313" key="2">
    <source>
        <dbReference type="Proteomes" id="UP000198304"/>
    </source>
</evidence>
<dbReference type="EMBL" id="FZOJ01000072">
    <property type="protein sequence ID" value="SNT27931.1"/>
    <property type="molecule type" value="Genomic_DNA"/>
</dbReference>
<organism evidence="1 2">
    <name type="scientific">Anaerovirgula multivorans</name>
    <dbReference type="NCBI Taxonomy" id="312168"/>
    <lineage>
        <taxon>Bacteria</taxon>
        <taxon>Bacillati</taxon>
        <taxon>Bacillota</taxon>
        <taxon>Clostridia</taxon>
        <taxon>Peptostreptococcales</taxon>
        <taxon>Natronincolaceae</taxon>
        <taxon>Anaerovirgula</taxon>
    </lineage>
</organism>
<dbReference type="AlphaFoldDB" id="A0A239LBT3"/>
<protein>
    <recommendedName>
        <fullName evidence="3">HEAT repeat-containing protein</fullName>
    </recommendedName>
</protein>
<proteinExistence type="predicted"/>
<dbReference type="SUPFAM" id="SSF48371">
    <property type="entry name" value="ARM repeat"/>
    <property type="match status" value="1"/>
</dbReference>
<evidence type="ECO:0008006" key="3">
    <source>
        <dbReference type="Google" id="ProtNLM"/>
    </source>
</evidence>
<gene>
    <name evidence="1" type="ORF">SAMN05446037_10721</name>
</gene>
<sequence>MKSSKEDLLKRGFAVQEDIALLSGKPQEELLDLLHSDNAIIRTASAYNLSSTKQNKKIVTDELLKQLSVEKCLYTKLAICESLEKGDIDTAKQMINYLGKIGNNQHKQLPDKVSLKKSFPLPRDIIARSLGKMSVIVFPVLIDVLQSCDIEKISEALDAIGFMVFYNQQLSNEKNAQAIYDVMEKHQDSSLFLWKGILCLSAFPLVKSKKILEGFISQNNLLGEEAKRSLNLINARL</sequence>